<dbReference type="InterPro" id="IPR021445">
    <property type="entry name" value="DUF3095"/>
</dbReference>
<dbReference type="RefSeq" id="WP_050674111.1">
    <property type="nucleotide sequence ID" value="NZ_CVRL01000039.1"/>
</dbReference>
<evidence type="ECO:0008006" key="3">
    <source>
        <dbReference type="Google" id="ProtNLM"/>
    </source>
</evidence>
<dbReference type="EMBL" id="CVRL01000039">
    <property type="protein sequence ID" value="CRL12234.1"/>
    <property type="molecule type" value="Genomic_DNA"/>
</dbReference>
<organism evidence="1 2">
    <name type="scientific">Phaeobacter italicus</name>
    <dbReference type="NCBI Taxonomy" id="481446"/>
    <lineage>
        <taxon>Bacteria</taxon>
        <taxon>Pseudomonadati</taxon>
        <taxon>Pseudomonadota</taxon>
        <taxon>Alphaproteobacteria</taxon>
        <taxon>Rhodobacterales</taxon>
        <taxon>Roseobacteraceae</taxon>
        <taxon>Phaeobacter</taxon>
    </lineage>
</organism>
<keyword evidence="2" id="KW-1185">Reference proteome</keyword>
<sequence>MAQDDFYKNLSPSKDFAALTRSGAFTPLPRDWMVGCCDIVNSSELIAKGRYKTVNTIGASAIAAMINAMRGTSFPYIFGGDGASFAVPPEFADTARDVLSRLRSWASAEFDIDLRAALLPVSWIRAEGLDVTVARYAVSDAADYAMFSGGGLTWAEQQMKAGGFQVAPAELPDPPDLTGLSCRWNTIPARNGMILSVVVQPVPGAPSGSFERITSEVLAVAEQLQRSGHPVPAEGPDFSFPPPGIDLEARIFRGQGSVIWKKLQVFLISAFAAFALSRKKPLAGFDASHYRHMLAANADYRKFDDGLKLTLDCPEDVRAALADILERAAAARLVRYGLHQQDEALVTCIVPSVMRDDHVHFVDGAAGGYTQAALQMSAGMTSAVA</sequence>
<accession>A0A0H5D5F2</accession>
<dbReference type="AlphaFoldDB" id="A0A0H5D5F2"/>
<evidence type="ECO:0000313" key="1">
    <source>
        <dbReference type="EMBL" id="CRL12234.1"/>
    </source>
</evidence>
<dbReference type="Proteomes" id="UP000043764">
    <property type="component" value="Unassembled WGS sequence"/>
</dbReference>
<name>A0A0H5D5F2_9RHOB</name>
<proteinExistence type="predicted"/>
<dbReference type="Pfam" id="PF11294">
    <property type="entry name" value="DUF3095"/>
    <property type="match status" value="1"/>
</dbReference>
<reference evidence="2" key="1">
    <citation type="submission" date="2015-05" db="EMBL/GenBank/DDBJ databases">
        <authorList>
            <person name="Rodrigo-Torres Lidia"/>
            <person name="Arahal R.David."/>
        </authorList>
    </citation>
    <scope>NUCLEOTIDE SEQUENCE [LARGE SCALE GENOMIC DNA]</scope>
    <source>
        <strain evidence="2">CECT 7321</strain>
    </source>
</reference>
<dbReference type="STRING" id="481446.NIT7645_01829"/>
<evidence type="ECO:0000313" key="2">
    <source>
        <dbReference type="Proteomes" id="UP000043764"/>
    </source>
</evidence>
<gene>
    <name evidence="1" type="ORF">NIT7321_03106</name>
</gene>
<protein>
    <recommendedName>
        <fullName evidence="3">Adenylate cyclase</fullName>
    </recommendedName>
</protein>